<dbReference type="AlphaFoldDB" id="A0A9W8HVB5"/>
<keyword evidence="3" id="KW-0227">DNA damage</keyword>
<proteinExistence type="predicted"/>
<dbReference type="InterPro" id="IPR001357">
    <property type="entry name" value="BRCT_dom"/>
</dbReference>
<keyword evidence="2" id="KW-0677">Repeat</keyword>
<sequence length="490" mass="52245">MTSSRGVRNATAVQHADLVDELVNDSGSETDLDLPDPSTILSTSSPVRQTSDAAVTFVPETPPSILLSTKEDAQQNATPKSSQQRVTATYSAKNSPRASVSSRRSLKADLNIQQQEDGNGSPVRKRRREALLVGASSLTAVNGSSIVDDADKNTTVSKETKNPQSATPRRGRKRMSESVGTAEKETGASQTPQRKRPARTNDASAAAEKGHTETNGVALRLLTTGLSDAQLGRLRRAAKQLQQQKLAITVDIHSSTELLGIPAQEGGYTHLIAAVGKDGRASRTFKYLAALTSGAWLVTVDWLLESAKAHKPLPEAEFSVIGDCALPQYTLSGPRPIHALLCKHQLHLWPSSGWDSSAHSQADLQRLIRATGAKLVDALPAPESLDAAEKDAATTSSRRESLGSSGGRHSTSNGDGSSMEREIKVVPTKYRWLFELPVREDVPVVLVDTSSLKGARSNVALGNIVSATGGTIPCRTKSWLFDCISANAIL</sequence>
<feature type="region of interest" description="Disordered" evidence="6">
    <location>
        <begin position="146"/>
        <end position="212"/>
    </location>
</feature>
<dbReference type="GO" id="GO:0005634">
    <property type="term" value="C:nucleus"/>
    <property type="evidence" value="ECO:0007669"/>
    <property type="project" value="UniProtKB-SubCell"/>
</dbReference>
<evidence type="ECO:0000313" key="9">
    <source>
        <dbReference type="Proteomes" id="UP001140094"/>
    </source>
</evidence>
<feature type="region of interest" description="Disordered" evidence="6">
    <location>
        <begin position="386"/>
        <end position="420"/>
    </location>
</feature>
<dbReference type="InterPro" id="IPR031099">
    <property type="entry name" value="BRCA1-associated"/>
</dbReference>
<evidence type="ECO:0000256" key="3">
    <source>
        <dbReference type="ARBA" id="ARBA00022763"/>
    </source>
</evidence>
<dbReference type="GO" id="GO:0045944">
    <property type="term" value="P:positive regulation of transcription by RNA polymerase II"/>
    <property type="evidence" value="ECO:0007669"/>
    <property type="project" value="TreeGrafter"/>
</dbReference>
<feature type="region of interest" description="Disordered" evidence="6">
    <location>
        <begin position="21"/>
        <end position="51"/>
    </location>
</feature>
<evidence type="ECO:0000256" key="6">
    <source>
        <dbReference type="SAM" id="MobiDB-lite"/>
    </source>
</evidence>
<evidence type="ECO:0000256" key="5">
    <source>
        <dbReference type="ARBA" id="ARBA00023242"/>
    </source>
</evidence>
<dbReference type="PROSITE" id="PS50172">
    <property type="entry name" value="BRCT"/>
    <property type="match status" value="1"/>
</dbReference>
<dbReference type="EMBL" id="JANBUO010000937">
    <property type="protein sequence ID" value="KAJ2800701.1"/>
    <property type="molecule type" value="Genomic_DNA"/>
</dbReference>
<comment type="subcellular location">
    <subcellularLocation>
        <location evidence="1">Nucleus</location>
    </subcellularLocation>
</comment>
<dbReference type="GO" id="GO:0000724">
    <property type="term" value="P:double-strand break repair via homologous recombination"/>
    <property type="evidence" value="ECO:0007669"/>
    <property type="project" value="TreeGrafter"/>
</dbReference>
<dbReference type="GO" id="GO:0004842">
    <property type="term" value="F:ubiquitin-protein transferase activity"/>
    <property type="evidence" value="ECO:0007669"/>
    <property type="project" value="TreeGrafter"/>
</dbReference>
<dbReference type="OrthoDB" id="549017at2759"/>
<dbReference type="SUPFAM" id="SSF52113">
    <property type="entry name" value="BRCT domain"/>
    <property type="match status" value="1"/>
</dbReference>
<evidence type="ECO:0000256" key="2">
    <source>
        <dbReference type="ARBA" id="ARBA00022737"/>
    </source>
</evidence>
<comment type="caution">
    <text evidence="8">The sequence shown here is derived from an EMBL/GenBank/DDBJ whole genome shotgun (WGS) entry which is preliminary data.</text>
</comment>
<dbReference type="Proteomes" id="UP001140094">
    <property type="component" value="Unassembled WGS sequence"/>
</dbReference>
<dbReference type="InterPro" id="IPR036420">
    <property type="entry name" value="BRCT_dom_sf"/>
</dbReference>
<keyword evidence="9" id="KW-1185">Reference proteome</keyword>
<keyword evidence="4" id="KW-0234">DNA repair</keyword>
<feature type="domain" description="BRCT" evidence="7">
    <location>
        <begin position="269"/>
        <end position="320"/>
    </location>
</feature>
<organism evidence="8 9">
    <name type="scientific">Coemansia guatemalensis</name>
    <dbReference type="NCBI Taxonomy" id="2761395"/>
    <lineage>
        <taxon>Eukaryota</taxon>
        <taxon>Fungi</taxon>
        <taxon>Fungi incertae sedis</taxon>
        <taxon>Zoopagomycota</taxon>
        <taxon>Kickxellomycotina</taxon>
        <taxon>Kickxellomycetes</taxon>
        <taxon>Kickxellales</taxon>
        <taxon>Kickxellaceae</taxon>
        <taxon>Coemansia</taxon>
    </lineage>
</organism>
<feature type="compositionally biased region" description="Basic and acidic residues" evidence="6">
    <location>
        <begin position="387"/>
        <end position="401"/>
    </location>
</feature>
<protein>
    <recommendedName>
        <fullName evidence="7">BRCT domain-containing protein</fullName>
    </recommendedName>
</protein>
<feature type="compositionally biased region" description="Acidic residues" evidence="6">
    <location>
        <begin position="21"/>
        <end position="34"/>
    </location>
</feature>
<accession>A0A9W8HVB5</accession>
<name>A0A9W8HVB5_9FUNG</name>
<keyword evidence="5" id="KW-0539">Nucleus</keyword>
<feature type="compositionally biased region" description="Polar residues" evidence="6">
    <location>
        <begin position="153"/>
        <end position="167"/>
    </location>
</feature>
<dbReference type="PANTHER" id="PTHR13763">
    <property type="entry name" value="BREAST CANCER TYPE 1 SUSCEPTIBILITY PROTEIN BRCA1"/>
    <property type="match status" value="1"/>
</dbReference>
<evidence type="ECO:0000259" key="7">
    <source>
        <dbReference type="PROSITE" id="PS50172"/>
    </source>
</evidence>
<evidence type="ECO:0000313" key="8">
    <source>
        <dbReference type="EMBL" id="KAJ2800701.1"/>
    </source>
</evidence>
<dbReference type="Gene3D" id="3.40.50.10190">
    <property type="entry name" value="BRCT domain"/>
    <property type="match status" value="1"/>
</dbReference>
<feature type="compositionally biased region" description="Polar residues" evidence="6">
    <location>
        <begin position="74"/>
        <end position="103"/>
    </location>
</feature>
<evidence type="ECO:0000256" key="1">
    <source>
        <dbReference type="ARBA" id="ARBA00004123"/>
    </source>
</evidence>
<evidence type="ECO:0000256" key="4">
    <source>
        <dbReference type="ARBA" id="ARBA00023204"/>
    </source>
</evidence>
<feature type="compositionally biased region" description="Polar residues" evidence="6">
    <location>
        <begin position="39"/>
        <end position="51"/>
    </location>
</feature>
<gene>
    <name evidence="8" type="ORF">H4R20_003960</name>
</gene>
<feature type="region of interest" description="Disordered" evidence="6">
    <location>
        <begin position="69"/>
        <end position="125"/>
    </location>
</feature>
<dbReference type="PANTHER" id="PTHR13763:SF0">
    <property type="entry name" value="BREAST CANCER TYPE 1 SUSCEPTIBILITY PROTEIN"/>
    <property type="match status" value="1"/>
</dbReference>
<reference evidence="8" key="1">
    <citation type="submission" date="2022-07" db="EMBL/GenBank/DDBJ databases">
        <title>Phylogenomic reconstructions and comparative analyses of Kickxellomycotina fungi.</title>
        <authorList>
            <person name="Reynolds N.K."/>
            <person name="Stajich J.E."/>
            <person name="Barry K."/>
            <person name="Grigoriev I.V."/>
            <person name="Crous P."/>
            <person name="Smith M.E."/>
        </authorList>
    </citation>
    <scope>NUCLEOTIDE SEQUENCE</scope>
    <source>
        <strain evidence="8">NRRL 1565</strain>
    </source>
</reference>